<dbReference type="InterPro" id="IPR036787">
    <property type="entry name" value="T_IF-3_N_sf"/>
</dbReference>
<evidence type="ECO:0000313" key="9">
    <source>
        <dbReference type="EMBL" id="SHL76786.1"/>
    </source>
</evidence>
<reference evidence="9 10" key="1">
    <citation type="submission" date="2016-11" db="EMBL/GenBank/DDBJ databases">
        <authorList>
            <person name="Varghese N."/>
            <person name="Submissions S."/>
        </authorList>
    </citation>
    <scope>NUCLEOTIDE SEQUENCE [LARGE SCALE GENOMIC DNA]</scope>
    <source>
        <strain evidence="9 10">VTM4R57</strain>
    </source>
</reference>
<dbReference type="HAMAP" id="MF_00080">
    <property type="entry name" value="IF_3"/>
    <property type="match status" value="1"/>
</dbReference>
<feature type="domain" description="Translation initiation factor 3 N-terminal" evidence="8">
    <location>
        <begin position="92"/>
        <end position="160"/>
    </location>
</feature>
<feature type="compositionally biased region" description="Low complexity" evidence="6">
    <location>
        <begin position="328"/>
        <end position="338"/>
    </location>
</feature>
<dbReference type="NCBIfam" id="TIGR00168">
    <property type="entry name" value="infC"/>
    <property type="match status" value="1"/>
</dbReference>
<dbReference type="SUPFAM" id="SSF54364">
    <property type="entry name" value="Translation initiation factor IF3, N-terminal domain"/>
    <property type="match status" value="1"/>
</dbReference>
<evidence type="ECO:0000256" key="5">
    <source>
        <dbReference type="NCBIfam" id="TIGR00168"/>
    </source>
</evidence>
<dbReference type="FunFam" id="3.30.110.10:FF:000001">
    <property type="entry name" value="Translation initiation factor IF-3"/>
    <property type="match status" value="1"/>
</dbReference>
<dbReference type="GO" id="GO:0043022">
    <property type="term" value="F:ribosome binding"/>
    <property type="evidence" value="ECO:0007669"/>
    <property type="project" value="UniProtKB-ARBA"/>
</dbReference>
<comment type="subunit">
    <text evidence="4">Monomer.</text>
</comment>
<dbReference type="EMBL" id="FRCE01000010">
    <property type="protein sequence ID" value="SHL76786.1"/>
    <property type="molecule type" value="Genomic_DNA"/>
</dbReference>
<name>A0ABD7MAH9_MICLU</name>
<dbReference type="GO" id="GO:0005737">
    <property type="term" value="C:cytoplasm"/>
    <property type="evidence" value="ECO:0007669"/>
    <property type="project" value="UniProtKB-SubCell"/>
</dbReference>
<dbReference type="PANTHER" id="PTHR10938">
    <property type="entry name" value="TRANSLATION INITIATION FACTOR IF-3"/>
    <property type="match status" value="1"/>
</dbReference>
<dbReference type="Pfam" id="PF00707">
    <property type="entry name" value="IF3_C"/>
    <property type="match status" value="1"/>
</dbReference>
<dbReference type="GO" id="GO:0003743">
    <property type="term" value="F:translation initiation factor activity"/>
    <property type="evidence" value="ECO:0007669"/>
    <property type="project" value="UniProtKB-UniRule"/>
</dbReference>
<comment type="caution">
    <text evidence="9">The sequence shown here is derived from an EMBL/GenBank/DDBJ whole genome shotgun (WGS) entry which is preliminary data.</text>
</comment>
<keyword evidence="2 4" id="KW-0396">Initiation factor</keyword>
<evidence type="ECO:0000259" key="8">
    <source>
        <dbReference type="Pfam" id="PF05198"/>
    </source>
</evidence>
<evidence type="ECO:0000313" key="10">
    <source>
        <dbReference type="Proteomes" id="UP000184253"/>
    </source>
</evidence>
<protein>
    <recommendedName>
        <fullName evidence="4 5">Translation initiation factor IF-3</fullName>
    </recommendedName>
</protein>
<dbReference type="FunFam" id="3.10.20.80:FF:000001">
    <property type="entry name" value="Translation initiation factor IF-3"/>
    <property type="match status" value="1"/>
</dbReference>
<sequence>MHGPGAAKWRPLSHPRQQDVRFAPGRVAGSPVGTAASWRAPRTEGPVRRDRVEASVCVRAGEAFLVSEGPSGGRGITRRLAQRSTTISDPRINERIRVPEVRLVGPNGEQVGIVRVEDALRLAAEADLDLVEVAPTAKPPVCKLMDFGKYKYEAAVKARESRKNQVNTVLKEVRFRLKIDKHDYETKTGHAKKFLSQGDKVKAIIQFRGREQQRPELGIKLLQQFAEDVAELGTVESQPRQDGRNMVMVVGPLRTKADARADQRKNSAESHRERQGGGSRRDQAAREAKERAAQKAASDSAPVRNSVGDAFPEQLKAMAARTQENASAAPAETKQAPKTPAPAAPRPATKPASSATPASSPKPAATPKPQSSAAPAATPKPRSAAKPAAPSSAPKPAAKPMPAPPKPAAPRGGAPKPGPRA</sequence>
<dbReference type="Gene3D" id="3.10.20.80">
    <property type="entry name" value="Translation initiation factor 3 (IF-3), N-terminal domain"/>
    <property type="match status" value="1"/>
</dbReference>
<proteinExistence type="inferred from homology"/>
<evidence type="ECO:0000256" key="3">
    <source>
        <dbReference type="ARBA" id="ARBA00022917"/>
    </source>
</evidence>
<feature type="compositionally biased region" description="Low complexity" evidence="6">
    <location>
        <begin position="346"/>
        <end position="396"/>
    </location>
</feature>
<evidence type="ECO:0000256" key="6">
    <source>
        <dbReference type="SAM" id="MobiDB-lite"/>
    </source>
</evidence>
<dbReference type="InterPro" id="IPR001288">
    <property type="entry name" value="Translation_initiation_fac_3"/>
</dbReference>
<feature type="region of interest" description="Disordered" evidence="6">
    <location>
        <begin position="1"/>
        <end position="46"/>
    </location>
</feature>
<comment type="subcellular location">
    <subcellularLocation>
        <location evidence="4">Cytoplasm</location>
    </subcellularLocation>
</comment>
<feature type="compositionally biased region" description="Basic and acidic residues" evidence="6">
    <location>
        <begin position="255"/>
        <end position="293"/>
    </location>
</feature>
<evidence type="ECO:0000259" key="7">
    <source>
        <dbReference type="Pfam" id="PF00707"/>
    </source>
</evidence>
<dbReference type="Pfam" id="PF05198">
    <property type="entry name" value="IF3_N"/>
    <property type="match status" value="1"/>
</dbReference>
<comment type="similarity">
    <text evidence="1 4">Belongs to the IF-3 family.</text>
</comment>
<comment type="function">
    <text evidence="4">IF-3 binds to the 30S ribosomal subunit and shifts the equilibrium between 70S ribosomes and their 50S and 30S subunits in favor of the free subunits, thus enhancing the availability of 30S subunits on which protein synthesis initiation begins.</text>
</comment>
<dbReference type="RefSeq" id="WP_081374426.1">
    <property type="nucleotide sequence ID" value="NZ_FRCE01000010.1"/>
</dbReference>
<evidence type="ECO:0000256" key="1">
    <source>
        <dbReference type="ARBA" id="ARBA00005439"/>
    </source>
</evidence>
<keyword evidence="4" id="KW-0963">Cytoplasm</keyword>
<dbReference type="Proteomes" id="UP000184253">
    <property type="component" value="Unassembled WGS sequence"/>
</dbReference>
<dbReference type="InterPro" id="IPR019814">
    <property type="entry name" value="Translation_initiation_fac_3_N"/>
</dbReference>
<feature type="region of interest" description="Disordered" evidence="6">
    <location>
        <begin position="252"/>
        <end position="421"/>
    </location>
</feature>
<dbReference type="PANTHER" id="PTHR10938:SF0">
    <property type="entry name" value="TRANSLATION INITIATION FACTOR IF-3, MITOCHONDRIAL"/>
    <property type="match status" value="1"/>
</dbReference>
<dbReference type="Gene3D" id="3.30.110.10">
    <property type="entry name" value="Translation initiation factor 3 (IF-3), C-terminal domain"/>
    <property type="match status" value="1"/>
</dbReference>
<dbReference type="InterPro" id="IPR036788">
    <property type="entry name" value="T_IF-3_C_sf"/>
</dbReference>
<dbReference type="AlphaFoldDB" id="A0ABD7MAH9"/>
<dbReference type="SUPFAM" id="SSF55200">
    <property type="entry name" value="Translation initiation factor IF3, C-terminal domain"/>
    <property type="match status" value="1"/>
</dbReference>
<dbReference type="InterPro" id="IPR019815">
    <property type="entry name" value="Translation_initiation_fac_3_C"/>
</dbReference>
<feature type="compositionally biased region" description="Pro residues" evidence="6">
    <location>
        <begin position="397"/>
        <end position="408"/>
    </location>
</feature>
<accession>A0ABD7MAH9</accession>
<evidence type="ECO:0000256" key="4">
    <source>
        <dbReference type="HAMAP-Rule" id="MF_00080"/>
    </source>
</evidence>
<gene>
    <name evidence="4" type="primary">infC</name>
    <name evidence="9" type="ORF">SAMN04487849_11098</name>
</gene>
<keyword evidence="3 4" id="KW-0648">Protein biosynthesis</keyword>
<feature type="domain" description="Translation initiation factor 3 C-terminal" evidence="7">
    <location>
        <begin position="169"/>
        <end position="252"/>
    </location>
</feature>
<organism evidence="9 10">
    <name type="scientific">Micrococcus luteus</name>
    <name type="common">Micrococcus lysodeikticus</name>
    <dbReference type="NCBI Taxonomy" id="1270"/>
    <lineage>
        <taxon>Bacteria</taxon>
        <taxon>Bacillati</taxon>
        <taxon>Actinomycetota</taxon>
        <taxon>Actinomycetes</taxon>
        <taxon>Micrococcales</taxon>
        <taxon>Micrococcaceae</taxon>
        <taxon>Micrococcus</taxon>
    </lineage>
</organism>
<evidence type="ECO:0000256" key="2">
    <source>
        <dbReference type="ARBA" id="ARBA00022540"/>
    </source>
</evidence>
<dbReference type="GO" id="GO:0032790">
    <property type="term" value="P:ribosome disassembly"/>
    <property type="evidence" value="ECO:0007669"/>
    <property type="project" value="UniProtKB-ARBA"/>
</dbReference>